<dbReference type="GO" id="GO:0005544">
    <property type="term" value="F:calcium-dependent phospholipid binding"/>
    <property type="evidence" value="ECO:0007669"/>
    <property type="project" value="UniProtKB-KW"/>
</dbReference>
<dbReference type="InterPro" id="IPR002389">
    <property type="entry name" value="ANX2"/>
</dbReference>
<keyword evidence="10" id="KW-0111">Calcium/phospholipid-binding</keyword>
<comment type="similarity">
    <text evidence="2">Belongs to the annexin family.</text>
</comment>
<name>A0A7L2RFF2_9PASS</name>
<gene>
    <name evidence="11" type="primary">Anxa2_1</name>
    <name evidence="11" type="ORF">NEOCOR_R01827</name>
</gene>
<keyword evidence="7" id="KW-0106">Calcium</keyword>
<evidence type="ECO:0000313" key="11">
    <source>
        <dbReference type="EMBL" id="NXS07981.1"/>
    </source>
</evidence>
<evidence type="ECO:0000256" key="4">
    <source>
        <dbReference type="ARBA" id="ARBA00022530"/>
    </source>
</evidence>
<dbReference type="AlphaFoldDB" id="A0A7L2RFF2"/>
<evidence type="ECO:0000256" key="5">
    <source>
        <dbReference type="ARBA" id="ARBA00022553"/>
    </source>
</evidence>
<evidence type="ECO:0000256" key="6">
    <source>
        <dbReference type="ARBA" id="ARBA00022737"/>
    </source>
</evidence>
<dbReference type="PRINTS" id="PR00198">
    <property type="entry name" value="ANNEXINII"/>
</dbReference>
<evidence type="ECO:0000256" key="9">
    <source>
        <dbReference type="ARBA" id="ARBA00023216"/>
    </source>
</evidence>
<evidence type="ECO:0000313" key="12">
    <source>
        <dbReference type="Proteomes" id="UP000560066"/>
    </source>
</evidence>
<dbReference type="InterPro" id="IPR037104">
    <property type="entry name" value="Annexin_sf"/>
</dbReference>
<dbReference type="Proteomes" id="UP000560066">
    <property type="component" value="Unassembled WGS sequence"/>
</dbReference>
<dbReference type="SUPFAM" id="SSF47874">
    <property type="entry name" value="Annexin"/>
    <property type="match status" value="1"/>
</dbReference>
<keyword evidence="5" id="KW-0597">Phosphoprotein</keyword>
<dbReference type="Gene3D" id="1.10.220.10">
    <property type="entry name" value="Annexin"/>
    <property type="match status" value="1"/>
</dbReference>
<organism evidence="11 12">
    <name type="scientific">Neodrepanis coruscans</name>
    <name type="common">wattled asity</name>
    <dbReference type="NCBI Taxonomy" id="254563"/>
    <lineage>
        <taxon>Eukaryota</taxon>
        <taxon>Metazoa</taxon>
        <taxon>Chordata</taxon>
        <taxon>Craniata</taxon>
        <taxon>Vertebrata</taxon>
        <taxon>Euteleostomi</taxon>
        <taxon>Archelosauria</taxon>
        <taxon>Archosauria</taxon>
        <taxon>Dinosauria</taxon>
        <taxon>Saurischia</taxon>
        <taxon>Theropoda</taxon>
        <taxon>Coelurosauria</taxon>
        <taxon>Aves</taxon>
        <taxon>Neognathae</taxon>
        <taxon>Neoaves</taxon>
        <taxon>Telluraves</taxon>
        <taxon>Australaves</taxon>
        <taxon>Passeriformes</taxon>
        <taxon>Philepittidae</taxon>
        <taxon>Neodrepanis</taxon>
    </lineage>
</organism>
<comment type="subcellular location">
    <subcellularLocation>
        <location evidence="1">Secreted</location>
        <location evidence="1">Extracellular space</location>
        <location evidence="1">Extracellular matrix</location>
        <location evidence="1">Basement membrane</location>
    </subcellularLocation>
</comment>
<dbReference type="Pfam" id="PF00191">
    <property type="entry name" value="Annexin"/>
    <property type="match status" value="1"/>
</dbReference>
<keyword evidence="3" id="KW-0964">Secreted</keyword>
<dbReference type="GO" id="GO:0008092">
    <property type="term" value="F:cytoskeletal protein binding"/>
    <property type="evidence" value="ECO:0007669"/>
    <property type="project" value="InterPro"/>
</dbReference>
<protein>
    <submittedName>
        <fullName evidence="11">ANXA2 protein</fullName>
    </submittedName>
</protein>
<proteinExistence type="inferred from homology"/>
<reference evidence="11 12" key="1">
    <citation type="submission" date="2019-09" db="EMBL/GenBank/DDBJ databases">
        <title>Bird 10,000 Genomes (B10K) Project - Family phase.</title>
        <authorList>
            <person name="Zhang G."/>
        </authorList>
    </citation>
    <scope>NUCLEOTIDE SEQUENCE [LARGE SCALE GENOMIC DNA]</scope>
    <source>
        <strain evidence="11">B10K-DU-002-79</strain>
    </source>
</reference>
<dbReference type="PROSITE" id="PS51897">
    <property type="entry name" value="ANNEXIN_2"/>
    <property type="match status" value="1"/>
</dbReference>
<evidence type="ECO:0000256" key="8">
    <source>
        <dbReference type="ARBA" id="ARBA00022869"/>
    </source>
</evidence>
<feature type="non-terminal residue" evidence="11">
    <location>
        <position position="1"/>
    </location>
</feature>
<dbReference type="EMBL" id="VYZS01031075">
    <property type="protein sequence ID" value="NXS07981.1"/>
    <property type="molecule type" value="Genomic_DNA"/>
</dbReference>
<feature type="non-terminal residue" evidence="11">
    <location>
        <position position="47"/>
    </location>
</feature>
<evidence type="ECO:0000256" key="1">
    <source>
        <dbReference type="ARBA" id="ARBA00004302"/>
    </source>
</evidence>
<keyword evidence="6" id="KW-0677">Repeat</keyword>
<dbReference type="InterPro" id="IPR018502">
    <property type="entry name" value="Annexin_repeat"/>
</dbReference>
<evidence type="ECO:0000256" key="2">
    <source>
        <dbReference type="ARBA" id="ARBA00007831"/>
    </source>
</evidence>
<evidence type="ECO:0000256" key="10">
    <source>
        <dbReference type="ARBA" id="ARBA00023302"/>
    </source>
</evidence>
<accession>A0A7L2RFF2</accession>
<keyword evidence="12" id="KW-1185">Reference proteome</keyword>
<dbReference type="GO" id="GO:0004859">
    <property type="term" value="F:phospholipase inhibitor activity"/>
    <property type="evidence" value="ECO:0007669"/>
    <property type="project" value="InterPro"/>
</dbReference>
<evidence type="ECO:0000256" key="7">
    <source>
        <dbReference type="ARBA" id="ARBA00022837"/>
    </source>
</evidence>
<sequence length="47" mass="5380">VYKTELEKDIISDTSGDFRKLMVALAKGKRCEDTSVIDYELIDQDAR</sequence>
<keyword evidence="8" id="KW-0084">Basement membrane</keyword>
<keyword evidence="9" id="KW-0041">Annexin</keyword>
<keyword evidence="4" id="KW-0272">Extracellular matrix</keyword>
<comment type="caution">
    <text evidence="11">The sequence shown here is derived from an EMBL/GenBank/DDBJ whole genome shotgun (WGS) entry which is preliminary data.</text>
</comment>
<dbReference type="OrthoDB" id="37886at2759"/>
<evidence type="ECO:0000256" key="3">
    <source>
        <dbReference type="ARBA" id="ARBA00022525"/>
    </source>
</evidence>
<dbReference type="GO" id="GO:0005604">
    <property type="term" value="C:basement membrane"/>
    <property type="evidence" value="ECO:0007669"/>
    <property type="project" value="UniProtKB-SubCell"/>
</dbReference>
<dbReference type="GO" id="GO:0005509">
    <property type="term" value="F:calcium ion binding"/>
    <property type="evidence" value="ECO:0007669"/>
    <property type="project" value="InterPro"/>
</dbReference>